<evidence type="ECO:0000313" key="3">
    <source>
        <dbReference type="Proteomes" id="UP000676967"/>
    </source>
</evidence>
<gene>
    <name evidence="2" type="ORF">Aiant_58430</name>
</gene>
<dbReference type="EMBL" id="AP023356">
    <property type="protein sequence ID" value="BCJ45186.1"/>
    <property type="molecule type" value="Genomic_DNA"/>
</dbReference>
<feature type="region of interest" description="Disordered" evidence="1">
    <location>
        <begin position="217"/>
        <end position="237"/>
    </location>
</feature>
<dbReference type="RefSeq" id="WP_189334787.1">
    <property type="nucleotide sequence ID" value="NZ_AP023356.1"/>
</dbReference>
<evidence type="ECO:0000256" key="1">
    <source>
        <dbReference type="SAM" id="MobiDB-lite"/>
    </source>
</evidence>
<protein>
    <submittedName>
        <fullName evidence="2">Uncharacterized protein</fullName>
    </submittedName>
</protein>
<evidence type="ECO:0000313" key="2">
    <source>
        <dbReference type="EMBL" id="BCJ45186.1"/>
    </source>
</evidence>
<sequence length="347" mass="38266">MTYPLARTRLEAQLYLEVTPCECGHLGLDARAEPVRFEDGTPGWRYAGVCAACGRDRVYVFRAPAVSQEVSTPDEVVYGLGGTSELLDPAQWLWVAQRYAAAVPSNSDSVPEAERATVRSWLMAAVAAVGEIEKFVPDDGDSVPASAFRTRGGQAWYQRDPHAFRADSLDDLRMGYERRLRAMRAGAPPRMSRERAARVTSANRIQEQWVERHGIDDEEWVEGGASGPRRRSPSPAQRAELTRLLREAAGLDERTGLSLDDPVAGLAAFRQLIGEVESRWAGDVPQRDRRLGVALSAYRAWLAAAGLSDEAWRDLLLSDRVWEVPRVALPAADGVWEMVRAARAAVA</sequence>
<reference evidence="2 3" key="1">
    <citation type="submission" date="2020-08" db="EMBL/GenBank/DDBJ databases">
        <title>Whole genome shotgun sequence of Actinoplanes ianthinogenes NBRC 13996.</title>
        <authorList>
            <person name="Komaki H."/>
            <person name="Tamura T."/>
        </authorList>
    </citation>
    <scope>NUCLEOTIDE SEQUENCE [LARGE SCALE GENOMIC DNA]</scope>
    <source>
        <strain evidence="2 3">NBRC 13996</strain>
    </source>
</reference>
<organism evidence="2 3">
    <name type="scientific">Actinoplanes ianthinogenes</name>
    <dbReference type="NCBI Taxonomy" id="122358"/>
    <lineage>
        <taxon>Bacteria</taxon>
        <taxon>Bacillati</taxon>
        <taxon>Actinomycetota</taxon>
        <taxon>Actinomycetes</taxon>
        <taxon>Micromonosporales</taxon>
        <taxon>Micromonosporaceae</taxon>
        <taxon>Actinoplanes</taxon>
    </lineage>
</organism>
<dbReference type="Proteomes" id="UP000676967">
    <property type="component" value="Chromosome"/>
</dbReference>
<name>A0ABM7M0T9_9ACTN</name>
<accession>A0ABM7M0T9</accession>
<proteinExistence type="predicted"/>
<keyword evidence="3" id="KW-1185">Reference proteome</keyword>